<keyword evidence="5" id="KW-0862">Zinc</keyword>
<dbReference type="GO" id="GO:0031519">
    <property type="term" value="C:PcG protein complex"/>
    <property type="evidence" value="ECO:0007669"/>
    <property type="project" value="TreeGrafter"/>
</dbReference>
<evidence type="ECO:0000256" key="4">
    <source>
        <dbReference type="ARBA" id="ARBA00022771"/>
    </source>
</evidence>
<dbReference type="GO" id="GO:0000978">
    <property type="term" value="F:RNA polymerase II cis-regulatory region sequence-specific DNA binding"/>
    <property type="evidence" value="ECO:0007669"/>
    <property type="project" value="TreeGrafter"/>
</dbReference>
<dbReference type="SUPFAM" id="SSF57667">
    <property type="entry name" value="beta-beta-alpha zinc fingers"/>
    <property type="match status" value="3"/>
</dbReference>
<evidence type="ECO:0000259" key="10">
    <source>
        <dbReference type="PROSITE" id="PS50157"/>
    </source>
</evidence>
<feature type="domain" description="C2H2-type" evidence="10">
    <location>
        <begin position="607"/>
        <end position="636"/>
    </location>
</feature>
<dbReference type="SMART" id="SM00355">
    <property type="entry name" value="ZnF_C2H2"/>
    <property type="match status" value="4"/>
</dbReference>
<keyword evidence="11" id="KW-1185">Reference proteome</keyword>
<dbReference type="InterPro" id="IPR036236">
    <property type="entry name" value="Znf_C2H2_sf"/>
</dbReference>
<dbReference type="FunFam" id="3.30.160.60:FF:000163">
    <property type="entry name" value="transcriptional repressor protein YY1"/>
    <property type="match status" value="1"/>
</dbReference>
<evidence type="ECO:0000313" key="13">
    <source>
        <dbReference type="RefSeq" id="XP_030375524.1"/>
    </source>
</evidence>
<gene>
    <name evidence="12 13" type="primary">LOC115624817</name>
</gene>
<dbReference type="InterPro" id="IPR013087">
    <property type="entry name" value="Znf_C2H2_type"/>
</dbReference>
<keyword evidence="4 8" id="KW-0863">Zinc-finger</keyword>
<evidence type="ECO:0000256" key="9">
    <source>
        <dbReference type="SAM" id="MobiDB-lite"/>
    </source>
</evidence>
<dbReference type="PANTHER" id="PTHR14003:SF19">
    <property type="entry name" value="YY2 TRANSCRIPTION FACTOR"/>
    <property type="match status" value="1"/>
</dbReference>
<dbReference type="GO" id="GO:0000981">
    <property type="term" value="F:DNA-binding transcription factor activity, RNA polymerase II-specific"/>
    <property type="evidence" value="ECO:0007669"/>
    <property type="project" value="TreeGrafter"/>
</dbReference>
<dbReference type="PROSITE" id="PS50157">
    <property type="entry name" value="ZINC_FINGER_C2H2_2"/>
    <property type="match status" value="4"/>
</dbReference>
<dbReference type="PANTHER" id="PTHR14003">
    <property type="entry name" value="TRANSCRIPTIONAL REPRESSOR PROTEIN YY"/>
    <property type="match status" value="1"/>
</dbReference>
<evidence type="ECO:0000256" key="8">
    <source>
        <dbReference type="PROSITE-ProRule" id="PRU00042"/>
    </source>
</evidence>
<dbReference type="PROSITE" id="PS00028">
    <property type="entry name" value="ZINC_FINGER_C2H2_1"/>
    <property type="match status" value="4"/>
</dbReference>
<dbReference type="GO" id="GO:0005667">
    <property type="term" value="C:transcription regulator complex"/>
    <property type="evidence" value="ECO:0007669"/>
    <property type="project" value="TreeGrafter"/>
</dbReference>
<evidence type="ECO:0000313" key="11">
    <source>
        <dbReference type="Proteomes" id="UP000504634"/>
    </source>
</evidence>
<evidence type="ECO:0000256" key="3">
    <source>
        <dbReference type="ARBA" id="ARBA00022737"/>
    </source>
</evidence>
<dbReference type="RefSeq" id="XP_030375524.1">
    <property type="nucleotide sequence ID" value="XM_030519664.1"/>
</dbReference>
<dbReference type="RefSeq" id="XP_030375523.1">
    <property type="nucleotide sequence ID" value="XM_030519663.1"/>
</dbReference>
<feature type="domain" description="C2H2-type" evidence="10">
    <location>
        <begin position="577"/>
        <end position="606"/>
    </location>
</feature>
<evidence type="ECO:0000256" key="2">
    <source>
        <dbReference type="ARBA" id="ARBA00022723"/>
    </source>
</evidence>
<organism evidence="11 13">
    <name type="scientific">Drosophila lebanonensis</name>
    <name type="common">Fruit fly</name>
    <name type="synonym">Scaptodrosophila lebanonensis</name>
    <dbReference type="NCBI Taxonomy" id="7225"/>
    <lineage>
        <taxon>Eukaryota</taxon>
        <taxon>Metazoa</taxon>
        <taxon>Ecdysozoa</taxon>
        <taxon>Arthropoda</taxon>
        <taxon>Hexapoda</taxon>
        <taxon>Insecta</taxon>
        <taxon>Pterygota</taxon>
        <taxon>Neoptera</taxon>
        <taxon>Endopterygota</taxon>
        <taxon>Diptera</taxon>
        <taxon>Brachycera</taxon>
        <taxon>Muscomorpha</taxon>
        <taxon>Ephydroidea</taxon>
        <taxon>Drosophilidae</taxon>
        <taxon>Scaptodrosophila</taxon>
    </lineage>
</organism>
<proteinExistence type="predicted"/>
<dbReference type="GeneID" id="115624817"/>
<accession>A0A6J2THN2</accession>
<keyword evidence="6" id="KW-0238">DNA-binding</keyword>
<dbReference type="OrthoDB" id="10264072at2759"/>
<dbReference type="FunFam" id="3.30.160.60:FF:000104">
    <property type="entry name" value="Transcriptional repressor protein YY1"/>
    <property type="match status" value="1"/>
</dbReference>
<feature type="compositionally biased region" description="Acidic residues" evidence="9">
    <location>
        <begin position="133"/>
        <end position="153"/>
    </location>
</feature>
<reference evidence="12 13" key="1">
    <citation type="submission" date="2025-04" db="UniProtKB">
        <authorList>
            <consortium name="RefSeq"/>
        </authorList>
    </citation>
    <scope>IDENTIFICATION</scope>
    <source>
        <strain evidence="12 13">11010-0011.00</strain>
        <tissue evidence="12 13">Whole body</tissue>
    </source>
</reference>
<feature type="domain" description="C2H2-type" evidence="10">
    <location>
        <begin position="520"/>
        <end position="544"/>
    </location>
</feature>
<dbReference type="AlphaFoldDB" id="A0A6J2THN2"/>
<feature type="region of interest" description="Disordered" evidence="9">
    <location>
        <begin position="132"/>
        <end position="153"/>
    </location>
</feature>
<protein>
    <submittedName>
        <fullName evidence="12 13">Transcriptional regulator CRZ2</fullName>
    </submittedName>
</protein>
<keyword evidence="2" id="KW-0479">Metal-binding</keyword>
<comment type="subcellular location">
    <subcellularLocation>
        <location evidence="1">Nucleus</location>
    </subcellularLocation>
</comment>
<evidence type="ECO:0000256" key="7">
    <source>
        <dbReference type="ARBA" id="ARBA00023242"/>
    </source>
</evidence>
<keyword evidence="7" id="KW-0539">Nucleus</keyword>
<feature type="domain" description="C2H2-type" evidence="10">
    <location>
        <begin position="549"/>
        <end position="576"/>
    </location>
</feature>
<dbReference type="FunFam" id="3.30.160.60:FF:001498">
    <property type="entry name" value="Zinc finger protein 404"/>
    <property type="match status" value="1"/>
</dbReference>
<evidence type="ECO:0000256" key="6">
    <source>
        <dbReference type="ARBA" id="ARBA00023125"/>
    </source>
</evidence>
<keyword evidence="3" id="KW-0677">Repeat</keyword>
<dbReference type="GO" id="GO:0008270">
    <property type="term" value="F:zinc ion binding"/>
    <property type="evidence" value="ECO:0007669"/>
    <property type="project" value="UniProtKB-KW"/>
</dbReference>
<evidence type="ECO:0000313" key="12">
    <source>
        <dbReference type="RefSeq" id="XP_030375523.1"/>
    </source>
</evidence>
<evidence type="ECO:0000256" key="5">
    <source>
        <dbReference type="ARBA" id="ARBA00022833"/>
    </source>
</evidence>
<dbReference type="Pfam" id="PF00096">
    <property type="entry name" value="zf-C2H2"/>
    <property type="match status" value="3"/>
</dbReference>
<dbReference type="GO" id="GO:0000785">
    <property type="term" value="C:chromatin"/>
    <property type="evidence" value="ECO:0007669"/>
    <property type="project" value="TreeGrafter"/>
</dbReference>
<evidence type="ECO:0000256" key="1">
    <source>
        <dbReference type="ARBA" id="ARBA00004123"/>
    </source>
</evidence>
<name>A0A6J2THN2_DROLE</name>
<dbReference type="Gene3D" id="3.30.160.60">
    <property type="entry name" value="Classic Zinc Finger"/>
    <property type="match status" value="4"/>
</dbReference>
<dbReference type="Proteomes" id="UP000504634">
    <property type="component" value="Unplaced"/>
</dbReference>
<sequence>MTSHNHGGNFQPRAPIVKNLSLAAAAVPLPISSTHNTTSPLYFTHVLPPTTTVEEHPYTSELDAADHMCDNENFLIEEIIDERDDDGNIVVDQGEFFISGDVYEYCPVPDSLTSVGVATADALPPSIIMQQASDDEADEDELENDDVEEEEEAVPVSAITRDANAFEIASKMLTTIESTTIKEEQLENDYYMKSVEDSNSSNAQDFKPFGRPERTITAKRWKQTKVPIRITQDEFNVTLWSSLNSEDEDEEFEQDLDLEEQVDHNMGKNNSATTITPDVNDSSSMQKLIIDEHILSENMHHDVLSDGIGNEYVILPDPFSASAVTDVEEVVNAFMGDVKGEDDSQSLSEQYIYSDNQLEETYRNIELIENMPNPVELGPPSTSLPQLPPTNTPRVAKVLTPTTTTSPSVAVQATLPKLVLQNSSTNVRLKSTNVKASKRTPVITNIGAFGNNSAPPPLAPASNLAVIQRVSNSRPATTVTSSNGMQKLPSILCHNKATSNAVITTVSAAAALEEEDGSKFRCTHRGCNKEFRNHSAMRKHMHTHGPRGHVCNVCGKSFVESSKLKRHQLVHTGEKPFECTFEGCGKRFSLDFNLRTHVRIHTGDRPYHCPIDGCSKCFAQSTNLKSHMLTHTKTKRKWPRSTQVNTKTPLVARYGRLEYGEDPTFVYVESNDELTSVLLESTS</sequence>